<accession>A0A645I870</accession>
<name>A0A645I870_9ZZZZ</name>
<proteinExistence type="predicted"/>
<feature type="compositionally biased region" description="Pro residues" evidence="1">
    <location>
        <begin position="93"/>
        <end position="104"/>
    </location>
</feature>
<comment type="caution">
    <text evidence="2">The sequence shown here is derived from an EMBL/GenBank/DDBJ whole genome shotgun (WGS) entry which is preliminary data.</text>
</comment>
<feature type="compositionally biased region" description="Polar residues" evidence="1">
    <location>
        <begin position="8"/>
        <end position="25"/>
    </location>
</feature>
<evidence type="ECO:0000313" key="2">
    <source>
        <dbReference type="EMBL" id="MPN46589.1"/>
    </source>
</evidence>
<reference evidence="2" key="1">
    <citation type="submission" date="2019-08" db="EMBL/GenBank/DDBJ databases">
        <authorList>
            <person name="Kucharzyk K."/>
            <person name="Murdoch R.W."/>
            <person name="Higgins S."/>
            <person name="Loffler F."/>
        </authorList>
    </citation>
    <scope>NUCLEOTIDE SEQUENCE</scope>
</reference>
<dbReference type="AlphaFoldDB" id="A0A645I870"/>
<dbReference type="EMBL" id="VSSQ01107376">
    <property type="protein sequence ID" value="MPN46589.1"/>
    <property type="molecule type" value="Genomic_DNA"/>
</dbReference>
<evidence type="ECO:0000256" key="1">
    <source>
        <dbReference type="SAM" id="MobiDB-lite"/>
    </source>
</evidence>
<feature type="region of interest" description="Disordered" evidence="1">
    <location>
        <begin position="90"/>
        <end position="122"/>
    </location>
</feature>
<feature type="compositionally biased region" description="Low complexity" evidence="1">
    <location>
        <begin position="105"/>
        <end position="117"/>
    </location>
</feature>
<gene>
    <name evidence="2" type="ORF">SDC9_194180</name>
</gene>
<sequence>MRSCDSLMASSVPSRPSYFTGTLSRSIASPSASSPIATETPPAPKSLQRLMSLATSELRNNRWSFRSSGALPFCTSAPQRARESALCALEEPVAPPQPSRPVLPPSSSTTSPGAGVSRRTFAAGTAPITAPISIRLARKPSW</sequence>
<feature type="region of interest" description="Disordered" evidence="1">
    <location>
        <begin position="1"/>
        <end position="46"/>
    </location>
</feature>
<organism evidence="2">
    <name type="scientific">bioreactor metagenome</name>
    <dbReference type="NCBI Taxonomy" id="1076179"/>
    <lineage>
        <taxon>unclassified sequences</taxon>
        <taxon>metagenomes</taxon>
        <taxon>ecological metagenomes</taxon>
    </lineage>
</organism>
<protein>
    <submittedName>
        <fullName evidence="2">Uncharacterized protein</fullName>
    </submittedName>
</protein>
<feature type="compositionally biased region" description="Low complexity" evidence="1">
    <location>
        <begin position="26"/>
        <end position="40"/>
    </location>
</feature>